<name>H2ZNT9_CIOSA</name>
<proteinExistence type="predicted"/>
<feature type="signal peptide" evidence="2">
    <location>
        <begin position="1"/>
        <end position="19"/>
    </location>
</feature>
<accession>H2ZNT9</accession>
<sequence length="274" mass="31126">MNVRLLTTIIFLMVNSAFCDINTDEEPVSSENVDSICQYVPGIKLPSRDHELHCCDLIFENYRSRWYFGAAYLTRYLDTLQSWTCPQLEEECSSRNLAFTKFSSLVYDYFCNYTLVSNECSEVVLNLLKKKAPTVSNASWTSIVKLLDSTQLTLDQLKEPCVEIALFDKEDTHRGDFQEVHGINIPFCGYVWCGFDQETILRYSISPWTCVTNKCKASTIAVTVVIAILSVLIMLLNITVIVIMRNPKLRKSQSIYKLTLAGADFLIGAFVLPT</sequence>
<dbReference type="InParanoid" id="H2ZNT9"/>
<evidence type="ECO:0000256" key="2">
    <source>
        <dbReference type="SAM" id="SignalP"/>
    </source>
</evidence>
<reference evidence="3" key="3">
    <citation type="submission" date="2025-09" db="UniProtKB">
        <authorList>
            <consortium name="Ensembl"/>
        </authorList>
    </citation>
    <scope>IDENTIFICATION</scope>
</reference>
<evidence type="ECO:0000256" key="1">
    <source>
        <dbReference type="SAM" id="Phobius"/>
    </source>
</evidence>
<reference evidence="4" key="1">
    <citation type="submission" date="2003-08" db="EMBL/GenBank/DDBJ databases">
        <authorList>
            <person name="Birren B."/>
            <person name="Nusbaum C."/>
            <person name="Abebe A."/>
            <person name="Abouelleil A."/>
            <person name="Adekoya E."/>
            <person name="Ait-zahra M."/>
            <person name="Allen N."/>
            <person name="Allen T."/>
            <person name="An P."/>
            <person name="Anderson M."/>
            <person name="Anderson S."/>
            <person name="Arachchi H."/>
            <person name="Armbruster J."/>
            <person name="Bachantsang P."/>
            <person name="Baldwin J."/>
            <person name="Barry A."/>
            <person name="Bayul T."/>
            <person name="Blitshsteyn B."/>
            <person name="Bloom T."/>
            <person name="Blye J."/>
            <person name="Boguslavskiy L."/>
            <person name="Borowsky M."/>
            <person name="Boukhgalter B."/>
            <person name="Brunache A."/>
            <person name="Butler J."/>
            <person name="Calixte N."/>
            <person name="Calvo S."/>
            <person name="Camarata J."/>
            <person name="Campo K."/>
            <person name="Chang J."/>
            <person name="Cheshatsang Y."/>
            <person name="Citroen M."/>
            <person name="Collymore A."/>
            <person name="Considine T."/>
            <person name="Cook A."/>
            <person name="Cooke P."/>
            <person name="Corum B."/>
            <person name="Cuomo C."/>
            <person name="David R."/>
            <person name="Dawoe T."/>
            <person name="Degray S."/>
            <person name="Dodge S."/>
            <person name="Dooley K."/>
            <person name="Dorje P."/>
            <person name="Dorjee K."/>
            <person name="Dorris L."/>
            <person name="Duffey N."/>
            <person name="Dupes A."/>
            <person name="Elkins T."/>
            <person name="Engels R."/>
            <person name="Erickson J."/>
            <person name="Farina A."/>
            <person name="Faro S."/>
            <person name="Ferreira P."/>
            <person name="Fischer H."/>
            <person name="Fitzgerald M."/>
            <person name="Foley K."/>
            <person name="Gage D."/>
            <person name="Galagan J."/>
            <person name="Gearin G."/>
            <person name="Gnerre S."/>
            <person name="Gnirke A."/>
            <person name="Goyette A."/>
            <person name="Graham J."/>
            <person name="Grandbois E."/>
            <person name="Gyaltsen K."/>
            <person name="Hafez N."/>
            <person name="Hagopian D."/>
            <person name="Hagos B."/>
            <person name="Hall J."/>
            <person name="Hatcher B."/>
            <person name="Heller A."/>
            <person name="Higgins H."/>
            <person name="Honan T."/>
            <person name="Horn A."/>
            <person name="Houde N."/>
            <person name="Hughes L."/>
            <person name="Hulme W."/>
            <person name="Husby E."/>
            <person name="Iliev I."/>
            <person name="Jaffe D."/>
            <person name="Jones C."/>
            <person name="Kamal M."/>
            <person name="Kamat A."/>
            <person name="Kamvysselis M."/>
            <person name="Karlsson E."/>
            <person name="Kells C."/>
            <person name="Kieu A."/>
            <person name="Kisner P."/>
            <person name="Kodira C."/>
            <person name="Kulbokas E."/>
            <person name="Labutti K."/>
            <person name="Lama D."/>
            <person name="Landers T."/>
            <person name="Leger J."/>
            <person name="Levine S."/>
            <person name="Lewis D."/>
            <person name="Lewis T."/>
            <person name="Lindblad-toh K."/>
            <person name="Liu X."/>
            <person name="Lokyitsang T."/>
            <person name="Lokyitsang Y."/>
            <person name="Lucien O."/>
            <person name="Lui A."/>
            <person name="Ma L.J."/>
            <person name="Mabbitt R."/>
            <person name="Macdonald J."/>
            <person name="Maclean C."/>
            <person name="Major J."/>
            <person name="Manning J."/>
            <person name="Marabella R."/>
            <person name="Maru K."/>
            <person name="Matthews C."/>
            <person name="Mauceli E."/>
            <person name="Mccarthy M."/>
            <person name="Mcdonough S."/>
            <person name="Mcghee T."/>
            <person name="Meldrim J."/>
            <person name="Meneus L."/>
            <person name="Mesirov J."/>
            <person name="Mihalev A."/>
            <person name="Mihova T."/>
            <person name="Mikkelsen T."/>
            <person name="Mlenga V."/>
            <person name="Moru K."/>
            <person name="Mozes J."/>
            <person name="Mulrain L."/>
            <person name="Munson G."/>
            <person name="Naylor J."/>
            <person name="Newes C."/>
            <person name="Nguyen C."/>
            <person name="Nguyen N."/>
            <person name="Nguyen T."/>
            <person name="Nicol R."/>
            <person name="Nielsen C."/>
            <person name="Nizzari M."/>
            <person name="Norbu C."/>
            <person name="Norbu N."/>
            <person name="O'donnell P."/>
            <person name="Okoawo O."/>
            <person name="O'leary S."/>
            <person name="Omotosho B."/>
            <person name="O'neill K."/>
            <person name="Osman S."/>
            <person name="Parker S."/>
            <person name="Perrin D."/>
            <person name="Phunkhang P."/>
            <person name="Piqani B."/>
            <person name="Purcell S."/>
            <person name="Rachupka T."/>
            <person name="Ramasamy U."/>
            <person name="Rameau R."/>
            <person name="Ray V."/>
            <person name="Raymond C."/>
            <person name="Retta R."/>
            <person name="Richardson S."/>
            <person name="Rise C."/>
            <person name="Rodriguez J."/>
            <person name="Rogers J."/>
            <person name="Rogov P."/>
            <person name="Rutman M."/>
            <person name="Schupbach R."/>
            <person name="Seaman C."/>
            <person name="Settipalli S."/>
            <person name="Sharpe T."/>
            <person name="Sheridan J."/>
            <person name="Sherpa N."/>
            <person name="Shi J."/>
            <person name="Smirnov S."/>
            <person name="Smith C."/>
            <person name="Sougnez C."/>
            <person name="Spencer B."/>
            <person name="Stalker J."/>
            <person name="Stange-thomann N."/>
            <person name="Stavropoulos S."/>
            <person name="Stetson K."/>
            <person name="Stone C."/>
            <person name="Stone S."/>
            <person name="Stubbs M."/>
            <person name="Talamas J."/>
            <person name="Tchuinga P."/>
            <person name="Tenzing P."/>
            <person name="Tesfaye S."/>
            <person name="Theodore J."/>
            <person name="Thoulutsang Y."/>
            <person name="Topham K."/>
            <person name="Towey S."/>
            <person name="Tsamla T."/>
            <person name="Tsomo N."/>
            <person name="Vallee D."/>
            <person name="Vassiliev H."/>
            <person name="Venkataraman V."/>
            <person name="Vinson J."/>
            <person name="Vo A."/>
            <person name="Wade C."/>
            <person name="Wang S."/>
            <person name="Wangchuk T."/>
            <person name="Wangdi T."/>
            <person name="Whittaker C."/>
            <person name="Wilkinson J."/>
            <person name="Wu Y."/>
            <person name="Wyman D."/>
            <person name="Yadav S."/>
            <person name="Yang S."/>
            <person name="Yang X."/>
            <person name="Yeager S."/>
            <person name="Yee E."/>
            <person name="Young G."/>
            <person name="Zainoun J."/>
            <person name="Zembeck L."/>
            <person name="Zimmer A."/>
            <person name="Zody M."/>
            <person name="Lander E."/>
        </authorList>
    </citation>
    <scope>NUCLEOTIDE SEQUENCE [LARGE SCALE GENOMIC DNA]</scope>
</reference>
<keyword evidence="1" id="KW-1133">Transmembrane helix</keyword>
<reference evidence="3" key="2">
    <citation type="submission" date="2025-08" db="UniProtKB">
        <authorList>
            <consortium name="Ensembl"/>
        </authorList>
    </citation>
    <scope>IDENTIFICATION</scope>
</reference>
<keyword evidence="1" id="KW-0812">Transmembrane</keyword>
<dbReference type="AlphaFoldDB" id="H2ZNT9"/>
<keyword evidence="4" id="KW-1185">Reference proteome</keyword>
<organism evidence="3 4">
    <name type="scientific">Ciona savignyi</name>
    <name type="common">Pacific transparent sea squirt</name>
    <dbReference type="NCBI Taxonomy" id="51511"/>
    <lineage>
        <taxon>Eukaryota</taxon>
        <taxon>Metazoa</taxon>
        <taxon>Chordata</taxon>
        <taxon>Tunicata</taxon>
        <taxon>Ascidiacea</taxon>
        <taxon>Phlebobranchia</taxon>
        <taxon>Cionidae</taxon>
        <taxon>Ciona</taxon>
    </lineage>
</organism>
<dbReference type="Proteomes" id="UP000007875">
    <property type="component" value="Unassembled WGS sequence"/>
</dbReference>
<feature type="transmembrane region" description="Helical" evidence="1">
    <location>
        <begin position="220"/>
        <end position="243"/>
    </location>
</feature>
<dbReference type="Ensembl" id="ENSCSAVT00000019463.1">
    <property type="protein sequence ID" value="ENSCSAVP00000019255.1"/>
    <property type="gene ID" value="ENSCSAVG00000011306.1"/>
</dbReference>
<keyword evidence="1" id="KW-0472">Membrane</keyword>
<dbReference type="CDD" id="cd00637">
    <property type="entry name" value="7tm_classA_rhodopsin-like"/>
    <property type="match status" value="1"/>
</dbReference>
<feature type="transmembrane region" description="Helical" evidence="1">
    <location>
        <begin position="255"/>
        <end position="272"/>
    </location>
</feature>
<evidence type="ECO:0000313" key="4">
    <source>
        <dbReference type="Proteomes" id="UP000007875"/>
    </source>
</evidence>
<dbReference type="HOGENOM" id="CLU_092648_0_0_1"/>
<evidence type="ECO:0000313" key="3">
    <source>
        <dbReference type="Ensembl" id="ENSCSAVP00000019255.1"/>
    </source>
</evidence>
<keyword evidence="2" id="KW-0732">Signal</keyword>
<dbReference type="GeneTree" id="ENSGT00390000001988"/>
<feature type="chain" id="PRO_5003578644" description="G-protein coupled receptors family 1 profile domain-containing protein" evidence="2">
    <location>
        <begin position="20"/>
        <end position="274"/>
    </location>
</feature>
<dbReference type="Gene3D" id="1.20.1070.10">
    <property type="entry name" value="Rhodopsin 7-helix transmembrane proteins"/>
    <property type="match status" value="1"/>
</dbReference>
<evidence type="ECO:0008006" key="5">
    <source>
        <dbReference type="Google" id="ProtNLM"/>
    </source>
</evidence>
<dbReference type="OMA" id="CKASTIA"/>
<protein>
    <recommendedName>
        <fullName evidence="5">G-protein coupled receptors family 1 profile domain-containing protein</fullName>
    </recommendedName>
</protein>